<keyword evidence="18" id="KW-1185">Reference proteome</keyword>
<dbReference type="InterPro" id="IPR012080">
    <property type="entry name" value="Asp_semialdehyde_DH"/>
</dbReference>
<dbReference type="InterPro" id="IPR012280">
    <property type="entry name" value="Semialdhyde_DH_dimer_dom"/>
</dbReference>
<dbReference type="EC" id="1.2.1.11" evidence="6 15"/>
<dbReference type="GO" id="GO:0046983">
    <property type="term" value="F:protein dimerization activity"/>
    <property type="evidence" value="ECO:0007669"/>
    <property type="project" value="InterPro"/>
</dbReference>
<evidence type="ECO:0000256" key="10">
    <source>
        <dbReference type="ARBA" id="ARBA00022915"/>
    </source>
</evidence>
<comment type="function">
    <text evidence="15">Catalyzes the NADPH-dependent formation of L-aspartate-semialdehyde (L-ASA) by the reductive dephosphorylation of L-aspartyl-4-phosphate.</text>
</comment>
<feature type="binding site" evidence="15">
    <location>
        <position position="101"/>
    </location>
    <ligand>
        <name>phosphate</name>
        <dbReference type="ChEBI" id="CHEBI:43474"/>
    </ligand>
</feature>
<evidence type="ECO:0000256" key="15">
    <source>
        <dbReference type="HAMAP-Rule" id="MF_02121"/>
    </source>
</evidence>
<evidence type="ECO:0000256" key="3">
    <source>
        <dbReference type="ARBA" id="ARBA00005097"/>
    </source>
</evidence>
<dbReference type="RefSeq" id="WP_134084431.1">
    <property type="nucleotide sequence ID" value="NZ_SOQX01000006.1"/>
</dbReference>
<feature type="binding site" evidence="15">
    <location>
        <begin position="162"/>
        <end position="163"/>
    </location>
    <ligand>
        <name>NADP(+)</name>
        <dbReference type="ChEBI" id="CHEBI:58349"/>
    </ligand>
</feature>
<dbReference type="GO" id="GO:0009097">
    <property type="term" value="P:isoleucine biosynthetic process"/>
    <property type="evidence" value="ECO:0007669"/>
    <property type="project" value="UniProtKB-UniRule"/>
</dbReference>
<comment type="caution">
    <text evidence="15">Lacks conserved residue(s) required for the propagation of feature annotation.</text>
</comment>
<dbReference type="GO" id="GO:0051287">
    <property type="term" value="F:NAD binding"/>
    <property type="evidence" value="ECO:0007669"/>
    <property type="project" value="InterPro"/>
</dbReference>
<reference evidence="17 18" key="1">
    <citation type="submission" date="2019-03" db="EMBL/GenBank/DDBJ databases">
        <title>Genomic Encyclopedia of Type Strains, Phase IV (KMG-IV): sequencing the most valuable type-strain genomes for metagenomic binning, comparative biology and taxonomic classification.</title>
        <authorList>
            <person name="Goeker M."/>
        </authorList>
    </citation>
    <scope>NUCLEOTIDE SEQUENCE [LARGE SCALE GENOMIC DNA]</scope>
    <source>
        <strain evidence="17 18">DSM 16326</strain>
    </source>
</reference>
<comment type="pathway">
    <text evidence="1 15">Amino-acid biosynthesis; L-methionine biosynthesis via de novo pathway; L-homoserine from L-aspartate: step 2/3.</text>
</comment>
<evidence type="ECO:0000256" key="12">
    <source>
        <dbReference type="ARBA" id="ARBA00023154"/>
    </source>
</evidence>
<dbReference type="CDD" id="cd02316">
    <property type="entry name" value="VcASADH2_like_N"/>
    <property type="match status" value="1"/>
</dbReference>
<keyword evidence="10 15" id="KW-0220">Diaminopimelate biosynthesis</keyword>
<protein>
    <recommendedName>
        <fullName evidence="6 15">Aspartate-semialdehyde dehydrogenase</fullName>
        <shortName evidence="15">ASA dehydrogenase</shortName>
        <shortName evidence="15">ASADH</shortName>
        <ecNumber evidence="6 15">1.2.1.11</ecNumber>
    </recommendedName>
    <alternativeName>
        <fullName evidence="15">Aspartate-beta-semialdehyde dehydrogenase</fullName>
    </alternativeName>
</protein>
<evidence type="ECO:0000256" key="1">
    <source>
        <dbReference type="ARBA" id="ARBA00005021"/>
    </source>
</evidence>
<evidence type="ECO:0000256" key="5">
    <source>
        <dbReference type="ARBA" id="ARBA00011738"/>
    </source>
</evidence>
<comment type="similarity">
    <text evidence="4 15">Belongs to the aspartate-semialdehyde dehydrogenase family.</text>
</comment>
<feature type="domain" description="Semialdehyde dehydrogenase NAD-binding" evidence="16">
    <location>
        <begin position="6"/>
        <end position="121"/>
    </location>
</feature>
<accession>A0A4R8IRA4</accession>
<keyword evidence="12 15" id="KW-0457">Lysine biosynthesis</keyword>
<evidence type="ECO:0000256" key="11">
    <source>
        <dbReference type="ARBA" id="ARBA00023002"/>
    </source>
</evidence>
<name>A0A4R8IRA4_9GAMM</name>
<dbReference type="GO" id="GO:0004073">
    <property type="term" value="F:aspartate-semialdehyde dehydrogenase activity"/>
    <property type="evidence" value="ECO:0007669"/>
    <property type="project" value="UniProtKB-UniRule"/>
</dbReference>
<keyword evidence="13 15" id="KW-0486">Methionine biosynthesis</keyword>
<dbReference type="Gene3D" id="3.30.360.10">
    <property type="entry name" value="Dihydrodipicolinate Reductase, domain 2"/>
    <property type="match status" value="1"/>
</dbReference>
<organism evidence="17 18">
    <name type="scientific">Thiohalophilus thiocyanatoxydans</name>
    <dbReference type="NCBI Taxonomy" id="381308"/>
    <lineage>
        <taxon>Bacteria</taxon>
        <taxon>Pseudomonadati</taxon>
        <taxon>Pseudomonadota</taxon>
        <taxon>Gammaproteobacteria</taxon>
        <taxon>Thiohalomonadales</taxon>
        <taxon>Thiohalophilaceae</taxon>
        <taxon>Thiohalophilus</taxon>
    </lineage>
</organism>
<evidence type="ECO:0000256" key="9">
    <source>
        <dbReference type="ARBA" id="ARBA00022857"/>
    </source>
</evidence>
<comment type="pathway">
    <text evidence="2 15">Amino-acid biosynthesis; L-lysine biosynthesis via DAP pathway; (S)-tetrahydrodipicolinate from L-aspartate: step 2/4.</text>
</comment>
<dbReference type="SUPFAM" id="SSF55347">
    <property type="entry name" value="Glyceraldehyde-3-phosphate dehydrogenase-like, C-terminal domain"/>
    <property type="match status" value="1"/>
</dbReference>
<keyword evidence="9 15" id="KW-0521">NADP</keyword>
<feature type="binding site" evidence="15">
    <location>
        <position position="159"/>
    </location>
    <ligand>
        <name>substrate</name>
    </ligand>
</feature>
<feature type="binding site" evidence="15">
    <location>
        <position position="238"/>
    </location>
    <ligand>
        <name>substrate</name>
    </ligand>
</feature>
<feature type="binding site" evidence="15">
    <location>
        <begin position="13"/>
        <end position="16"/>
    </location>
    <ligand>
        <name>NADP(+)</name>
        <dbReference type="ChEBI" id="CHEBI:58349"/>
    </ligand>
</feature>
<dbReference type="GO" id="GO:0050661">
    <property type="term" value="F:NADP binding"/>
    <property type="evidence" value="ECO:0007669"/>
    <property type="project" value="UniProtKB-UniRule"/>
</dbReference>
<dbReference type="NCBIfam" id="NF005957">
    <property type="entry name" value="PRK08040.1"/>
    <property type="match status" value="1"/>
</dbReference>
<evidence type="ECO:0000256" key="4">
    <source>
        <dbReference type="ARBA" id="ARBA00010584"/>
    </source>
</evidence>
<sequence>MSKQVDIAIVGVTGAVGEVMLEILEQRDFPVGTIYPLASANSAGKRVEFRGKSLVVRELADFDFSQVQLALFCAGETVAAEYAPRAAAAGCVVIDNSARFRGDASVPLVIPEVNPRAIAGYTAHNIIASPDATTVQLWVALKPIYDTVGIERLNVATYQAVSGSGKAGVQELAGQTANLLNAQPLKNRVYDRQIAFNALAQIEAVEENGYTRGEMNLVRESHKILASETLAINPTAVRVPVFYGHGMAVHLETRDKLGARQARALLEEAPGITLMDEGREHSYPSAVTDAANANTVLVGRIREDISHPRGLDLWIVSDNVRKGAALNSVQVAEILVKEYL</sequence>
<dbReference type="PANTHER" id="PTHR46278">
    <property type="entry name" value="DEHYDROGENASE, PUTATIVE-RELATED"/>
    <property type="match status" value="1"/>
</dbReference>
<dbReference type="CDD" id="cd18131">
    <property type="entry name" value="ASADH_C_bac_euk_like"/>
    <property type="match status" value="1"/>
</dbReference>
<dbReference type="SMART" id="SM00859">
    <property type="entry name" value="Semialdhyde_dh"/>
    <property type="match status" value="1"/>
</dbReference>
<dbReference type="GO" id="GO:0071266">
    <property type="term" value="P:'de novo' L-methionine biosynthetic process"/>
    <property type="evidence" value="ECO:0007669"/>
    <property type="project" value="UniProtKB-UniRule"/>
</dbReference>
<keyword evidence="11 15" id="KW-0560">Oxidoreductase</keyword>
<evidence type="ECO:0000256" key="8">
    <source>
        <dbReference type="ARBA" id="ARBA00022697"/>
    </source>
</evidence>
<dbReference type="Pfam" id="PF02774">
    <property type="entry name" value="Semialdhyde_dhC"/>
    <property type="match status" value="1"/>
</dbReference>
<dbReference type="UniPathway" id="UPA00034">
    <property type="reaction ID" value="UER00016"/>
</dbReference>
<dbReference type="InterPro" id="IPR005986">
    <property type="entry name" value="Asp_semialdehyde_DH_beta"/>
</dbReference>
<feature type="binding site" evidence="15">
    <location>
        <begin position="41"/>
        <end position="42"/>
    </location>
    <ligand>
        <name>NADP(+)</name>
        <dbReference type="ChEBI" id="CHEBI:58349"/>
    </ligand>
</feature>
<dbReference type="GO" id="GO:0009089">
    <property type="term" value="P:lysine biosynthetic process via diaminopimelate"/>
    <property type="evidence" value="ECO:0007669"/>
    <property type="project" value="UniProtKB-UniRule"/>
</dbReference>
<dbReference type="NCBIfam" id="TIGR01296">
    <property type="entry name" value="asd_B"/>
    <property type="match status" value="1"/>
</dbReference>
<dbReference type="UniPathway" id="UPA00051">
    <property type="reaction ID" value="UER00464"/>
</dbReference>
<evidence type="ECO:0000256" key="7">
    <source>
        <dbReference type="ARBA" id="ARBA00022605"/>
    </source>
</evidence>
<evidence type="ECO:0000256" key="2">
    <source>
        <dbReference type="ARBA" id="ARBA00005076"/>
    </source>
</evidence>
<dbReference type="InterPro" id="IPR000534">
    <property type="entry name" value="Semialdehyde_DH_NAD-bd"/>
</dbReference>
<evidence type="ECO:0000256" key="6">
    <source>
        <dbReference type="ARBA" id="ARBA00013120"/>
    </source>
</evidence>
<comment type="catalytic activity">
    <reaction evidence="14 15">
        <text>L-aspartate 4-semialdehyde + phosphate + NADP(+) = 4-phospho-L-aspartate + NADPH + H(+)</text>
        <dbReference type="Rhea" id="RHEA:24284"/>
        <dbReference type="ChEBI" id="CHEBI:15378"/>
        <dbReference type="ChEBI" id="CHEBI:43474"/>
        <dbReference type="ChEBI" id="CHEBI:57535"/>
        <dbReference type="ChEBI" id="CHEBI:57783"/>
        <dbReference type="ChEBI" id="CHEBI:58349"/>
        <dbReference type="ChEBI" id="CHEBI:537519"/>
        <dbReference type="EC" id="1.2.1.11"/>
    </reaction>
</comment>
<evidence type="ECO:0000256" key="14">
    <source>
        <dbReference type="ARBA" id="ARBA00047891"/>
    </source>
</evidence>
<proteinExistence type="inferred from homology"/>
<dbReference type="PIRSF" id="PIRSF000148">
    <property type="entry name" value="ASA_dh"/>
    <property type="match status" value="1"/>
</dbReference>
<dbReference type="GO" id="GO:0009088">
    <property type="term" value="P:threonine biosynthetic process"/>
    <property type="evidence" value="ECO:0007669"/>
    <property type="project" value="UniProtKB-UniRule"/>
</dbReference>
<dbReference type="AlphaFoldDB" id="A0A4R8IRA4"/>
<comment type="pathway">
    <text evidence="3 15">Amino-acid biosynthesis; L-threonine biosynthesis; L-threonine from L-aspartate: step 2/5.</text>
</comment>
<dbReference type="UniPathway" id="UPA00050">
    <property type="reaction ID" value="UER00463"/>
</dbReference>
<comment type="caution">
    <text evidence="17">The sequence shown here is derived from an EMBL/GenBank/DDBJ whole genome shotgun (WGS) entry which is preliminary data.</text>
</comment>
<dbReference type="OrthoDB" id="9805684at2"/>
<dbReference type="EMBL" id="SOQX01000006">
    <property type="protein sequence ID" value="TDY00029.1"/>
    <property type="molecule type" value="Genomic_DNA"/>
</dbReference>
<dbReference type="PANTHER" id="PTHR46278:SF2">
    <property type="entry name" value="ASPARTATE-SEMIALDEHYDE DEHYDROGENASE"/>
    <property type="match status" value="1"/>
</dbReference>
<dbReference type="NCBIfam" id="NF004224">
    <property type="entry name" value="PRK05671.1"/>
    <property type="match status" value="1"/>
</dbReference>
<dbReference type="NCBIfam" id="NF011456">
    <property type="entry name" value="PRK14874.1"/>
    <property type="match status" value="1"/>
</dbReference>
<dbReference type="Gene3D" id="3.40.50.720">
    <property type="entry name" value="NAD(P)-binding Rossmann-like Domain"/>
    <property type="match status" value="1"/>
</dbReference>
<feature type="binding site" evidence="15">
    <location>
        <position position="319"/>
    </location>
    <ligand>
        <name>NADP(+)</name>
        <dbReference type="ChEBI" id="CHEBI:58349"/>
    </ligand>
</feature>
<keyword evidence="7 15" id="KW-0028">Amino-acid biosynthesis</keyword>
<dbReference type="GO" id="GO:0019877">
    <property type="term" value="P:diaminopimelate biosynthetic process"/>
    <property type="evidence" value="ECO:0007669"/>
    <property type="project" value="UniProtKB-UniRule"/>
</dbReference>
<evidence type="ECO:0000256" key="13">
    <source>
        <dbReference type="ARBA" id="ARBA00023167"/>
    </source>
</evidence>
<evidence type="ECO:0000259" key="16">
    <source>
        <dbReference type="SMART" id="SM00859"/>
    </source>
</evidence>
<dbReference type="SUPFAM" id="SSF51735">
    <property type="entry name" value="NAD(P)-binding Rossmann-fold domains"/>
    <property type="match status" value="1"/>
</dbReference>
<dbReference type="Pfam" id="PF01118">
    <property type="entry name" value="Semialdhyde_dh"/>
    <property type="match status" value="1"/>
</dbReference>
<evidence type="ECO:0000313" key="17">
    <source>
        <dbReference type="EMBL" id="TDY00029.1"/>
    </source>
</evidence>
<dbReference type="Proteomes" id="UP000294914">
    <property type="component" value="Unassembled WGS sequence"/>
</dbReference>
<keyword evidence="8 15" id="KW-0791">Threonine biosynthesis</keyword>
<comment type="subunit">
    <text evidence="5 15">Homodimer.</text>
</comment>
<dbReference type="InterPro" id="IPR036291">
    <property type="entry name" value="NAD(P)-bd_dom_sf"/>
</dbReference>
<gene>
    <name evidence="15" type="primary">asd</name>
    <name evidence="17" type="ORF">EDC23_2190</name>
</gene>
<dbReference type="HAMAP" id="MF_02121">
    <property type="entry name" value="ASADH"/>
    <property type="match status" value="1"/>
</dbReference>
<feature type="active site" description="Proton acceptor" evidence="15">
    <location>
        <position position="245"/>
    </location>
</feature>
<evidence type="ECO:0000313" key="18">
    <source>
        <dbReference type="Proteomes" id="UP000294914"/>
    </source>
</evidence>